<name>A0ABN3PXM9_9ACTN</name>
<dbReference type="EMBL" id="BAAARJ010000005">
    <property type="protein sequence ID" value="GAA2605596.1"/>
    <property type="molecule type" value="Genomic_DNA"/>
</dbReference>
<evidence type="ECO:0000313" key="1">
    <source>
        <dbReference type="EMBL" id="GAA2605596.1"/>
    </source>
</evidence>
<dbReference type="Proteomes" id="UP001501447">
    <property type="component" value="Unassembled WGS sequence"/>
</dbReference>
<keyword evidence="2" id="KW-1185">Reference proteome</keyword>
<protein>
    <submittedName>
        <fullName evidence="1">Uncharacterized protein</fullName>
    </submittedName>
</protein>
<comment type="caution">
    <text evidence="1">The sequence shown here is derived from an EMBL/GenBank/DDBJ whole genome shotgun (WGS) entry which is preliminary data.</text>
</comment>
<sequence>MKSQVAETTEACRCLAKDNVCQDCKGEGWVTPLPEDGRRRDATGRCTSCAGRGGHRLPHEPTCPVMQKHPRLEYFAPQLISDSGDITFFSTGNALARPEVRQRLAQMLFGPRP</sequence>
<accession>A0ABN3PXM9</accession>
<evidence type="ECO:0000313" key="2">
    <source>
        <dbReference type="Proteomes" id="UP001501447"/>
    </source>
</evidence>
<organism evidence="1 2">
    <name type="scientific">Streptomyces axinellae</name>
    <dbReference type="NCBI Taxonomy" id="552788"/>
    <lineage>
        <taxon>Bacteria</taxon>
        <taxon>Bacillati</taxon>
        <taxon>Actinomycetota</taxon>
        <taxon>Actinomycetes</taxon>
        <taxon>Kitasatosporales</taxon>
        <taxon>Streptomycetaceae</taxon>
        <taxon>Streptomyces</taxon>
    </lineage>
</organism>
<reference evidence="1 2" key="1">
    <citation type="journal article" date="2019" name="Int. J. Syst. Evol. Microbiol.">
        <title>The Global Catalogue of Microorganisms (GCM) 10K type strain sequencing project: providing services to taxonomists for standard genome sequencing and annotation.</title>
        <authorList>
            <consortium name="The Broad Institute Genomics Platform"/>
            <consortium name="The Broad Institute Genome Sequencing Center for Infectious Disease"/>
            <person name="Wu L."/>
            <person name="Ma J."/>
        </authorList>
    </citation>
    <scope>NUCLEOTIDE SEQUENCE [LARGE SCALE GENOMIC DNA]</scope>
    <source>
        <strain evidence="1 2">JCM 16373</strain>
    </source>
</reference>
<gene>
    <name evidence="1" type="ORF">GCM10009863_18890</name>
</gene>
<proteinExistence type="predicted"/>